<gene>
    <name evidence="2" type="ORF">EYC84_000154</name>
</gene>
<accession>A0A5M9JRT0</accession>
<dbReference type="EMBL" id="VICG01000006">
    <property type="protein sequence ID" value="KAA8570759.1"/>
    <property type="molecule type" value="Genomic_DNA"/>
</dbReference>
<evidence type="ECO:0000313" key="3">
    <source>
        <dbReference type="Proteomes" id="UP000322873"/>
    </source>
</evidence>
<name>A0A5M9JRT0_MONFR</name>
<dbReference type="VEuPathDB" id="FungiDB:MFRU_011g01840"/>
<evidence type="ECO:0000313" key="2">
    <source>
        <dbReference type="EMBL" id="KAA8570759.1"/>
    </source>
</evidence>
<sequence>MPPKPMSDVDIANAETRLVNYYRSLAANPKKDSEKQMACRSEDRPRNTGVRGDPWGWRVREYLVYNTSTDTRYAVKIQSETVDQRASRNKRGAPPRTPPEDFDRLAHTPPITPSSEATIRSPTEVAARSLIAKNYRENRTYLQYVKSGHPNICALEAFLDFTSQVGAPTDRGLVMFASYYEYCDGGDLGTVMEFYARSYSRWERTLKKNREIVKSNVGRSHRGKKLLAMKEVPVRAHPPELFIWHVFQDLAEHQDRAFVTTADLAPANVFLKWPVGKPRTRCYPDVKVGDFGDPLQESTLRHEFPENRISELVAGEWEREDNLDQEDAQKEEETQDREAALMWVEKDRKLKFGIKLEEWEEGYDEDHAKWLKELIKNKPNLYQELLKEARINVPSP</sequence>
<feature type="region of interest" description="Disordered" evidence="1">
    <location>
        <begin position="27"/>
        <end position="52"/>
    </location>
</feature>
<dbReference type="Proteomes" id="UP000322873">
    <property type="component" value="Unassembled WGS sequence"/>
</dbReference>
<feature type="region of interest" description="Disordered" evidence="1">
    <location>
        <begin position="78"/>
        <end position="117"/>
    </location>
</feature>
<keyword evidence="3" id="KW-1185">Reference proteome</keyword>
<proteinExistence type="predicted"/>
<evidence type="ECO:0000256" key="1">
    <source>
        <dbReference type="SAM" id="MobiDB-lite"/>
    </source>
</evidence>
<protein>
    <submittedName>
        <fullName evidence="2">Uncharacterized protein</fullName>
    </submittedName>
</protein>
<organism evidence="2 3">
    <name type="scientific">Monilinia fructicola</name>
    <name type="common">Brown rot fungus</name>
    <name type="synonym">Ciboria fructicola</name>
    <dbReference type="NCBI Taxonomy" id="38448"/>
    <lineage>
        <taxon>Eukaryota</taxon>
        <taxon>Fungi</taxon>
        <taxon>Dikarya</taxon>
        <taxon>Ascomycota</taxon>
        <taxon>Pezizomycotina</taxon>
        <taxon>Leotiomycetes</taxon>
        <taxon>Helotiales</taxon>
        <taxon>Sclerotiniaceae</taxon>
        <taxon>Monilinia</taxon>
    </lineage>
</organism>
<feature type="compositionally biased region" description="Basic and acidic residues" evidence="1">
    <location>
        <begin position="29"/>
        <end position="46"/>
    </location>
</feature>
<dbReference type="AlphaFoldDB" id="A0A5M9JRT0"/>
<reference evidence="2 3" key="1">
    <citation type="submission" date="2019-06" db="EMBL/GenBank/DDBJ databases">
        <title>Genome Sequence of the Brown Rot Fungal Pathogen Monilinia fructicola.</title>
        <authorList>
            <person name="De Miccolis Angelini R.M."/>
            <person name="Landi L."/>
            <person name="Abate D."/>
            <person name="Pollastro S."/>
            <person name="Romanazzi G."/>
            <person name="Faretra F."/>
        </authorList>
    </citation>
    <scope>NUCLEOTIDE SEQUENCE [LARGE SCALE GENOMIC DNA]</scope>
    <source>
        <strain evidence="2 3">Mfrc123</strain>
    </source>
</reference>
<comment type="caution">
    <text evidence="2">The sequence shown here is derived from an EMBL/GenBank/DDBJ whole genome shotgun (WGS) entry which is preliminary data.</text>
</comment>